<protein>
    <submittedName>
        <fullName evidence="1">Uncharacterized protein</fullName>
    </submittedName>
</protein>
<name>A0A0B7ACZ2_9EUPU</name>
<dbReference type="AlphaFoldDB" id="A0A0B7ACZ2"/>
<gene>
    <name evidence="1" type="primary">ORF111218</name>
</gene>
<dbReference type="EMBL" id="HACG01031773">
    <property type="protein sequence ID" value="CEK78638.1"/>
    <property type="molecule type" value="Transcribed_RNA"/>
</dbReference>
<accession>A0A0B7ACZ2</accession>
<organism evidence="1">
    <name type="scientific">Arion vulgaris</name>
    <dbReference type="NCBI Taxonomy" id="1028688"/>
    <lineage>
        <taxon>Eukaryota</taxon>
        <taxon>Metazoa</taxon>
        <taxon>Spiralia</taxon>
        <taxon>Lophotrochozoa</taxon>
        <taxon>Mollusca</taxon>
        <taxon>Gastropoda</taxon>
        <taxon>Heterobranchia</taxon>
        <taxon>Euthyneura</taxon>
        <taxon>Panpulmonata</taxon>
        <taxon>Eupulmonata</taxon>
        <taxon>Stylommatophora</taxon>
        <taxon>Helicina</taxon>
        <taxon>Arionoidea</taxon>
        <taxon>Arionidae</taxon>
        <taxon>Arion</taxon>
    </lineage>
</organism>
<reference evidence="1" key="1">
    <citation type="submission" date="2014-12" db="EMBL/GenBank/DDBJ databases">
        <title>Insight into the proteome of Arion vulgaris.</title>
        <authorList>
            <person name="Aradska J."/>
            <person name="Bulat T."/>
            <person name="Smidak R."/>
            <person name="Sarate P."/>
            <person name="Gangsoo J."/>
            <person name="Sialana F."/>
            <person name="Bilban M."/>
            <person name="Lubec G."/>
        </authorList>
    </citation>
    <scope>NUCLEOTIDE SEQUENCE</scope>
    <source>
        <tissue evidence="1">Skin</tissue>
    </source>
</reference>
<evidence type="ECO:0000313" key="1">
    <source>
        <dbReference type="EMBL" id="CEK78638.1"/>
    </source>
</evidence>
<proteinExistence type="predicted"/>
<sequence length="72" mass="7982">MIMQQQNLSASNFSTLTANKELEKSIHNKCLVTTNQLHLLQNTTNSANYLSFRLQKAEIPASFLGLTSSPVT</sequence>